<protein>
    <submittedName>
        <fullName evidence="2">Uncharacterized protein</fullName>
    </submittedName>
</protein>
<dbReference type="Proteomes" id="UP001152797">
    <property type="component" value="Unassembled WGS sequence"/>
</dbReference>
<evidence type="ECO:0000256" key="1">
    <source>
        <dbReference type="SAM" id="MobiDB-lite"/>
    </source>
</evidence>
<dbReference type="AlphaFoldDB" id="A0A9P1GG05"/>
<organism evidence="2">
    <name type="scientific">Cladocopium goreaui</name>
    <dbReference type="NCBI Taxonomy" id="2562237"/>
    <lineage>
        <taxon>Eukaryota</taxon>
        <taxon>Sar</taxon>
        <taxon>Alveolata</taxon>
        <taxon>Dinophyceae</taxon>
        <taxon>Suessiales</taxon>
        <taxon>Symbiodiniaceae</taxon>
        <taxon>Cladocopium</taxon>
    </lineage>
</organism>
<dbReference type="EMBL" id="CAMXCT030005212">
    <property type="protein sequence ID" value="CAL4799010.1"/>
    <property type="molecule type" value="Genomic_DNA"/>
</dbReference>
<comment type="caution">
    <text evidence="2">The sequence shown here is derived from an EMBL/GenBank/DDBJ whole genome shotgun (WGS) entry which is preliminary data.</text>
</comment>
<evidence type="ECO:0000313" key="2">
    <source>
        <dbReference type="EMBL" id="CAI4011698.1"/>
    </source>
</evidence>
<name>A0A9P1GG05_9DINO</name>
<reference evidence="3 4" key="2">
    <citation type="submission" date="2024-05" db="EMBL/GenBank/DDBJ databases">
        <authorList>
            <person name="Chen Y."/>
            <person name="Shah S."/>
            <person name="Dougan E. K."/>
            <person name="Thang M."/>
            <person name="Chan C."/>
        </authorList>
    </citation>
    <scope>NUCLEOTIDE SEQUENCE [LARGE SCALE GENOMIC DNA]</scope>
</reference>
<feature type="region of interest" description="Disordered" evidence="1">
    <location>
        <begin position="202"/>
        <end position="253"/>
    </location>
</feature>
<feature type="compositionally biased region" description="Basic residues" evidence="1">
    <location>
        <begin position="244"/>
        <end position="253"/>
    </location>
</feature>
<accession>A0A9P1GG05</accession>
<dbReference type="EMBL" id="CAMXCT020005212">
    <property type="protein sequence ID" value="CAL1165073.1"/>
    <property type="molecule type" value="Genomic_DNA"/>
</dbReference>
<feature type="compositionally biased region" description="Basic and acidic residues" evidence="1">
    <location>
        <begin position="217"/>
        <end position="227"/>
    </location>
</feature>
<evidence type="ECO:0000313" key="3">
    <source>
        <dbReference type="EMBL" id="CAL4799010.1"/>
    </source>
</evidence>
<dbReference type="EMBL" id="CAMXCT010005212">
    <property type="protein sequence ID" value="CAI4011698.1"/>
    <property type="molecule type" value="Genomic_DNA"/>
</dbReference>
<keyword evidence="4" id="KW-1185">Reference proteome</keyword>
<gene>
    <name evidence="2" type="ORF">C1SCF055_LOCUS36833</name>
</gene>
<evidence type="ECO:0000313" key="4">
    <source>
        <dbReference type="Proteomes" id="UP001152797"/>
    </source>
</evidence>
<sequence length="253" mass="28680">MLQLLSFTAKPTSSHGGSSSSNIQAKWRTLFSEFLKKRLISQEKVREKVLWIQGHGVGPLSEREQYLLAAHWQLREQHYGEPIDLLRCNLVWQVNMSIDRLAFRDGESPCIVPNGKYIFRGCVLTASDFCALQGLAKEDQIRFGLTMLSPNLLRDCCGNSFSAPVIGAVLAATLQIWRETKFVAYLDNSSLGLIQAQTRSWHRPHELRQRNSARSRKAMESSPEVKHIGRRFKNGFREGGSPPARKKVSQKKD</sequence>
<proteinExistence type="predicted"/>
<reference evidence="2" key="1">
    <citation type="submission" date="2022-10" db="EMBL/GenBank/DDBJ databases">
        <authorList>
            <person name="Chen Y."/>
            <person name="Dougan E. K."/>
            <person name="Chan C."/>
            <person name="Rhodes N."/>
            <person name="Thang M."/>
        </authorList>
    </citation>
    <scope>NUCLEOTIDE SEQUENCE</scope>
</reference>